<dbReference type="Proteomes" id="UP000033140">
    <property type="component" value="Unassembled WGS sequence"/>
</dbReference>
<reference evidence="1 2" key="3">
    <citation type="journal article" date="2015" name="Genome Announc.">
        <title>Draft Genome Sequence of the Archiascomycetous Yeast Saitoella complicata.</title>
        <authorList>
            <person name="Yamauchi K."/>
            <person name="Kondo S."/>
            <person name="Hamamoto M."/>
            <person name="Takahashi Y."/>
            <person name="Ogura Y."/>
            <person name="Hayashi T."/>
            <person name="Nishida H."/>
        </authorList>
    </citation>
    <scope>NUCLEOTIDE SEQUENCE [LARGE SCALE GENOMIC DNA]</scope>
    <source>
        <strain evidence="1 2">NRRL Y-17804</strain>
    </source>
</reference>
<reference evidence="1 2" key="2">
    <citation type="journal article" date="2014" name="J. Gen. Appl. Microbiol.">
        <title>The early diverging ascomycetous budding yeast Saitoella complicata has three histone deacetylases belonging to the Clr6, Hos2, and Rpd3 lineages.</title>
        <authorList>
            <person name="Nishida H."/>
            <person name="Matsumoto T."/>
            <person name="Kondo S."/>
            <person name="Hamamoto M."/>
            <person name="Yoshikawa H."/>
        </authorList>
    </citation>
    <scope>NUCLEOTIDE SEQUENCE [LARGE SCALE GENOMIC DNA]</scope>
    <source>
        <strain evidence="1 2">NRRL Y-17804</strain>
    </source>
</reference>
<organism evidence="1 2">
    <name type="scientific">Saitoella complicata (strain BCRC 22490 / CBS 7301 / JCM 7358 / NBRC 10748 / NRRL Y-17804)</name>
    <dbReference type="NCBI Taxonomy" id="698492"/>
    <lineage>
        <taxon>Eukaryota</taxon>
        <taxon>Fungi</taxon>
        <taxon>Dikarya</taxon>
        <taxon>Ascomycota</taxon>
        <taxon>Taphrinomycotina</taxon>
        <taxon>Taphrinomycotina incertae sedis</taxon>
        <taxon>Saitoella</taxon>
    </lineage>
</organism>
<accession>A0A0E9NKZ8</accession>
<reference evidence="1 2" key="1">
    <citation type="journal article" date="2011" name="J. Gen. Appl. Microbiol.">
        <title>Draft genome sequencing of the enigmatic yeast Saitoella complicata.</title>
        <authorList>
            <person name="Nishida H."/>
            <person name="Hamamoto M."/>
            <person name="Sugiyama J."/>
        </authorList>
    </citation>
    <scope>NUCLEOTIDE SEQUENCE [LARGE SCALE GENOMIC DNA]</scope>
    <source>
        <strain evidence="1 2">NRRL Y-17804</strain>
    </source>
</reference>
<proteinExistence type="predicted"/>
<protein>
    <submittedName>
        <fullName evidence="1">Uncharacterized protein</fullName>
    </submittedName>
</protein>
<comment type="caution">
    <text evidence="1">The sequence shown here is derived from an EMBL/GenBank/DDBJ whole genome shotgun (WGS) entry which is preliminary data.</text>
</comment>
<dbReference type="EMBL" id="BACD03000033">
    <property type="protein sequence ID" value="GAO50473.1"/>
    <property type="molecule type" value="Genomic_DNA"/>
</dbReference>
<name>A0A0E9NKZ8_SAICN</name>
<dbReference type="AlphaFoldDB" id="A0A0E9NKZ8"/>
<sequence>MQWKVLRGKSQDRDAPWNRLRRELGWKTFVEAVNVERLSPKPEWQAFINAPLRPSQVRKRSQTAQPRHPKSATVAHLQNIEAGFEGDPAKYDKLAALHALQARWMCSQHHQSICYIHPLSRVHRRVNYMQQDHWAIAVVERSSTVTIERPPISDSVFKDFYEAFQRADIPASTPHSSFSSAGTPAPNNLMRGSSSLMGPAADDLDGFLEFVREHLPAYTNFDINIARQGVIDNGLRLEDLKRCPRKDIGMIKMGWLITMQEFWPRWKTAQ</sequence>
<gene>
    <name evidence="1" type="ORF">G7K_4597-t1</name>
</gene>
<keyword evidence="2" id="KW-1185">Reference proteome</keyword>
<evidence type="ECO:0000313" key="1">
    <source>
        <dbReference type="EMBL" id="GAO50473.1"/>
    </source>
</evidence>
<evidence type="ECO:0000313" key="2">
    <source>
        <dbReference type="Proteomes" id="UP000033140"/>
    </source>
</evidence>